<accession>A0A7X9IKZ9</accession>
<proteinExistence type="predicted"/>
<dbReference type="EMBL" id="JAAZON010000489">
    <property type="protein sequence ID" value="NMC63629.1"/>
    <property type="molecule type" value="Genomic_DNA"/>
</dbReference>
<evidence type="ECO:0000313" key="1">
    <source>
        <dbReference type="EMBL" id="NMC63629.1"/>
    </source>
</evidence>
<dbReference type="Proteomes" id="UP000524246">
    <property type="component" value="Unassembled WGS sequence"/>
</dbReference>
<protein>
    <submittedName>
        <fullName evidence="1">NACHT domain-containing protein</fullName>
    </submittedName>
</protein>
<dbReference type="Gene3D" id="3.40.50.300">
    <property type="entry name" value="P-loop containing nucleotide triphosphate hydrolases"/>
    <property type="match status" value="1"/>
</dbReference>
<feature type="non-terminal residue" evidence="1">
    <location>
        <position position="1419"/>
    </location>
</feature>
<comment type="caution">
    <text evidence="1">The sequence shown here is derived from an EMBL/GenBank/DDBJ whole genome shotgun (WGS) entry which is preliminary data.</text>
</comment>
<reference evidence="1 2" key="1">
    <citation type="journal article" date="2020" name="Biotechnol. Biofuels">
        <title>New insights from the biogas microbiome by comprehensive genome-resolved metagenomics of nearly 1600 species originating from multiple anaerobic digesters.</title>
        <authorList>
            <person name="Campanaro S."/>
            <person name="Treu L."/>
            <person name="Rodriguez-R L.M."/>
            <person name="Kovalovszki A."/>
            <person name="Ziels R.M."/>
            <person name="Maus I."/>
            <person name="Zhu X."/>
            <person name="Kougias P.G."/>
            <person name="Basile A."/>
            <person name="Luo G."/>
            <person name="Schluter A."/>
            <person name="Konstantinidis K.T."/>
            <person name="Angelidaki I."/>
        </authorList>
    </citation>
    <scope>NUCLEOTIDE SEQUENCE [LARGE SCALE GENOMIC DNA]</scope>
    <source>
        <strain evidence="1">AS27yjCOA_65</strain>
    </source>
</reference>
<sequence length="1419" mass="162566">MTLEVMDLTKVSNTFPRLPKTAVRRDGMINGMNHYLQNVDIDYLIVEGINGIGKTTTVAQFASDYSFQAFTLFISPYSSWGFDPNILFRDLERQINWILFKTLDESESFLDKGSLHRSYSSLLNYAKKYNKVFYFIIDGLDEVPEIHQDVTNSILELLPGSNSFFKFIITSKDGNLSSKRFTSTNIKRLPIVPFSVQEAKELFGGLIDDDFLIEINNTCNGLPEYLVTIRRLIENGLTRESFSIDLPKKMPELFSLEWEKIDYTDTIITDILSIITFAKNQQSINTLGQIMGLDARTISSIVNRISFVNLTEDGTVSFVSESFKNFASTKLRVYKNRAIDKLIDHYMANILSVESVLSLPNYLQEAEKFDELLAHLTPQNMTRVIDTGASVFPIKHHISLGIEASKRSSKNVEMMRFCSQKSVVNSIDKSKSQISEIEALISLQLEDQALDLAQSTLFKEDLLHSLAIIAKYRVLNDKEVGSELLDQMRILYSQIDPLLIGTKGIDIASDLLFSLPDLAIEMADKIINSNNSTGEQDWRIARLSLNAIRMDKQLGSKVFEQVNKTIGQGSSEKLSVHASLLLGDYDAPQIIQKASEFSDPLNSLSLLRLWILQKREREDVTDVMKYVLERSIQTTVYTPNAYDYRQIASPLPFLSSEEEIRDLVPRFDDLRTTLQKTGPSVEHVRLQLLIRDSEKKIGIKSADDRILELYLYYVHGMLDIPTKATCLARILESLLDSEDQLRSEENDVLISTIRKDFFESIETIITNVAEQYDVTVPVIAALSRKFPSFALDFIERLNTENRRNSAKYDLLETYIGQPVQRWDSTIITSIIHAIGDRSIRENAIELLFNRLSAQHPIDKFVRNYDFSYIHEILDQVQNPLLLCKCHLDFLTLCLRLNSEPEDESKFNLEDRKIVGTICQIESVWRNLDASWEKFHLGFSIASTLSDFSKDKAIEFYQITKEQKQTFEFNDVSLSSVYSTCVRLAIRAFSGLLKRRIENEADQQLICNAISVIEDPQIRMYLWASIVSCYYINNRTDDAKQVFSKYIHPYMLQLERNNPTIWSSTFLNIVPAFYVTNPVTTFEEIQKLDVGDQDVALLKVAHFICERSILSDPYYYGPGSKFDLTYEQIIDLINLANRMRNDSALYSLISTIPDNFSGSSRRTKFTREQRNEIQRRIRDIINEKLPDMKNIQHKGYEIIALSEVLRIESTGLSDYLHLEELANEIPNTSDRAYVLGIIASNMPEKHNKERIRIINSLSSDIEKIPSNLDRIERYLAAAGHACSVDISVSKMFIQKALENSILLEGTTSHNIQREIVDLAYSSVGPDYAKGLIEQMDDDPAREEAKRNMQDAFQLREMKNQIGNPRERVKIQSNSESLLPKICWKMLSELNARRILTRNIDDYNYLLEFASNVDILDSYPI</sequence>
<organism evidence="1 2">
    <name type="scientific">SAR324 cluster bacterium</name>
    <dbReference type="NCBI Taxonomy" id="2024889"/>
    <lineage>
        <taxon>Bacteria</taxon>
        <taxon>Deltaproteobacteria</taxon>
        <taxon>SAR324 cluster</taxon>
    </lineage>
</organism>
<dbReference type="InterPro" id="IPR027417">
    <property type="entry name" value="P-loop_NTPase"/>
</dbReference>
<name>A0A7X9IKZ9_9DELT</name>
<gene>
    <name evidence="1" type="ORF">GYA55_10755</name>
</gene>
<dbReference type="SUPFAM" id="SSF52540">
    <property type="entry name" value="P-loop containing nucleoside triphosphate hydrolases"/>
    <property type="match status" value="1"/>
</dbReference>
<evidence type="ECO:0000313" key="2">
    <source>
        <dbReference type="Proteomes" id="UP000524246"/>
    </source>
</evidence>